<comment type="caution">
    <text evidence="1">The sequence shown here is derived from an EMBL/GenBank/DDBJ whole genome shotgun (WGS) entry which is preliminary data.</text>
</comment>
<accession>A0AAN4ZGV3</accession>
<keyword evidence="2" id="KW-1185">Reference proteome</keyword>
<proteinExistence type="predicted"/>
<dbReference type="EMBL" id="BTRK01000003">
    <property type="protein sequence ID" value="GMR40987.1"/>
    <property type="molecule type" value="Genomic_DNA"/>
</dbReference>
<evidence type="ECO:0000313" key="1">
    <source>
        <dbReference type="EMBL" id="GMR40987.1"/>
    </source>
</evidence>
<sequence>DNMYEYAPRPICEITRRDCGSKYLYCDVRHNSEPMCMSKIRAGGNCTGFEGTEVCFGAECVKGICQPTVPGQSELKGRKTDLVRFSPFSSFTSYPLLNNEVLNM</sequence>
<organism evidence="1 2">
    <name type="scientific">Pristionchus mayeri</name>
    <dbReference type="NCBI Taxonomy" id="1317129"/>
    <lineage>
        <taxon>Eukaryota</taxon>
        <taxon>Metazoa</taxon>
        <taxon>Ecdysozoa</taxon>
        <taxon>Nematoda</taxon>
        <taxon>Chromadorea</taxon>
        <taxon>Rhabditida</taxon>
        <taxon>Rhabditina</taxon>
        <taxon>Diplogasteromorpha</taxon>
        <taxon>Diplogasteroidea</taxon>
        <taxon>Neodiplogasteridae</taxon>
        <taxon>Pristionchus</taxon>
    </lineage>
</organism>
<gene>
    <name evidence="1" type="ORF">PMAYCL1PPCAC_11182</name>
</gene>
<dbReference type="AlphaFoldDB" id="A0AAN4ZGV3"/>
<dbReference type="Proteomes" id="UP001328107">
    <property type="component" value="Unassembled WGS sequence"/>
</dbReference>
<name>A0AAN4ZGV3_9BILA</name>
<reference evidence="2" key="1">
    <citation type="submission" date="2022-10" db="EMBL/GenBank/DDBJ databases">
        <title>Genome assembly of Pristionchus species.</title>
        <authorList>
            <person name="Yoshida K."/>
            <person name="Sommer R.J."/>
        </authorList>
    </citation>
    <scope>NUCLEOTIDE SEQUENCE [LARGE SCALE GENOMIC DNA]</scope>
    <source>
        <strain evidence="2">RS5460</strain>
    </source>
</reference>
<evidence type="ECO:0000313" key="2">
    <source>
        <dbReference type="Proteomes" id="UP001328107"/>
    </source>
</evidence>
<feature type="non-terminal residue" evidence="1">
    <location>
        <position position="1"/>
    </location>
</feature>
<protein>
    <submittedName>
        <fullName evidence="1">Uncharacterized protein</fullName>
    </submittedName>
</protein>